<dbReference type="AlphaFoldDB" id="A0A0G3WF26"/>
<protein>
    <submittedName>
        <fullName evidence="2">Uncharacterized protein</fullName>
    </submittedName>
</protein>
<dbReference type="OrthoDB" id="154912at2"/>
<gene>
    <name evidence="2" type="ORF">CACET_c25740</name>
</gene>
<dbReference type="Pfam" id="PF19700">
    <property type="entry name" value="DUF6198"/>
    <property type="match status" value="1"/>
</dbReference>
<keyword evidence="1" id="KW-1133">Transmembrane helix</keyword>
<feature type="transmembrane region" description="Helical" evidence="1">
    <location>
        <begin position="12"/>
        <end position="35"/>
    </location>
</feature>
<name>A0A0G3WF26_9CLOT</name>
<dbReference type="EMBL" id="CP009687">
    <property type="protein sequence ID" value="AKL96019.1"/>
    <property type="molecule type" value="Genomic_DNA"/>
</dbReference>
<feature type="transmembrane region" description="Helical" evidence="1">
    <location>
        <begin position="102"/>
        <end position="124"/>
    </location>
</feature>
<dbReference type="PATRIC" id="fig|84022.6.peg.2597"/>
<accession>A0A0G3WF26</accession>
<evidence type="ECO:0000256" key="1">
    <source>
        <dbReference type="SAM" id="Phobius"/>
    </source>
</evidence>
<dbReference type="KEGG" id="cace:CACET_c25740"/>
<dbReference type="RefSeq" id="WP_044824721.1">
    <property type="nucleotide sequence ID" value="NZ_CP009687.1"/>
</dbReference>
<dbReference type="PANTHER" id="PTHR40078">
    <property type="entry name" value="INTEGRAL MEMBRANE PROTEIN-RELATED"/>
    <property type="match status" value="1"/>
</dbReference>
<sequence>MKQIYARLLRLLWGLVLYALGIVVTMNAHMGYAPWDAFHVGFAKTVGISIGTVSIIAGIIIGIITVLLGEKLGLGTILNMVLIGVFIDILLGFHIIPIANNSIFGIIMLITGLFIIALASYFYIGSSFGAGPRDSLMFALTRKTGLPVGVCRGTIELLAVFVGWRLGGMIGIGTILSAFLIGFCVQTTFKLLKFDATEIKHETLDQTYKNLFSYKKEEFHEKEAIENLKP</sequence>
<evidence type="ECO:0000313" key="2">
    <source>
        <dbReference type="EMBL" id="AKL96019.1"/>
    </source>
</evidence>
<dbReference type="InterPro" id="IPR038750">
    <property type="entry name" value="YczE/YyaS-like"/>
</dbReference>
<proteinExistence type="predicted"/>
<reference evidence="2 3" key="1">
    <citation type="submission" date="2014-10" db="EMBL/GenBank/DDBJ databases">
        <title>Genome sequence of Clostridium aceticum DSM 1496.</title>
        <authorList>
            <person name="Poehlein A."/>
            <person name="Schiel-Bengelsdorf B."/>
            <person name="Gottschalk G."/>
            <person name="Duerre P."/>
            <person name="Daniel R."/>
        </authorList>
    </citation>
    <scope>NUCLEOTIDE SEQUENCE [LARGE SCALE GENOMIC DNA]</scope>
    <source>
        <strain evidence="2 3">DSM 1496</strain>
    </source>
</reference>
<dbReference type="Proteomes" id="UP000035704">
    <property type="component" value="Chromosome"/>
</dbReference>
<dbReference type="PANTHER" id="PTHR40078:SF1">
    <property type="entry name" value="INTEGRAL MEMBRANE PROTEIN"/>
    <property type="match status" value="1"/>
</dbReference>
<evidence type="ECO:0000313" key="3">
    <source>
        <dbReference type="Proteomes" id="UP000035704"/>
    </source>
</evidence>
<feature type="transmembrane region" description="Helical" evidence="1">
    <location>
        <begin position="76"/>
        <end position="96"/>
    </location>
</feature>
<keyword evidence="3" id="KW-1185">Reference proteome</keyword>
<keyword evidence="1" id="KW-0812">Transmembrane</keyword>
<organism evidence="2 3">
    <name type="scientific">Clostridium aceticum</name>
    <dbReference type="NCBI Taxonomy" id="84022"/>
    <lineage>
        <taxon>Bacteria</taxon>
        <taxon>Bacillati</taxon>
        <taxon>Bacillota</taxon>
        <taxon>Clostridia</taxon>
        <taxon>Eubacteriales</taxon>
        <taxon>Clostridiaceae</taxon>
        <taxon>Clostridium</taxon>
    </lineage>
</organism>
<keyword evidence="1" id="KW-0472">Membrane</keyword>
<feature type="transmembrane region" description="Helical" evidence="1">
    <location>
        <begin position="47"/>
        <end position="69"/>
    </location>
</feature>
<feature type="transmembrane region" description="Helical" evidence="1">
    <location>
        <begin position="170"/>
        <end position="192"/>
    </location>
</feature>